<dbReference type="PROSITE" id="PS50089">
    <property type="entry name" value="ZF_RING_2"/>
    <property type="match status" value="1"/>
</dbReference>
<feature type="region of interest" description="Disordered" evidence="2">
    <location>
        <begin position="280"/>
        <end position="341"/>
    </location>
</feature>
<dbReference type="GO" id="GO:0061630">
    <property type="term" value="F:ubiquitin protein ligase activity"/>
    <property type="evidence" value="ECO:0007669"/>
    <property type="project" value="TreeGrafter"/>
</dbReference>
<proteinExistence type="predicted"/>
<keyword evidence="1" id="KW-0479">Metal-binding</keyword>
<name>W7HKJ8_9PEZI</name>
<dbReference type="OrthoDB" id="21204at2759"/>
<evidence type="ECO:0000256" key="1">
    <source>
        <dbReference type="PROSITE-ProRule" id="PRU00175"/>
    </source>
</evidence>
<evidence type="ECO:0000313" key="6">
    <source>
        <dbReference type="Proteomes" id="UP000024837"/>
    </source>
</evidence>
<keyword evidence="3" id="KW-0472">Membrane</keyword>
<feature type="compositionally biased region" description="Low complexity" evidence="2">
    <location>
        <begin position="314"/>
        <end position="340"/>
    </location>
</feature>
<dbReference type="SUPFAM" id="SSF57850">
    <property type="entry name" value="RING/U-box"/>
    <property type="match status" value="1"/>
</dbReference>
<dbReference type="Pfam" id="PF13639">
    <property type="entry name" value="zf-RING_2"/>
    <property type="match status" value="1"/>
</dbReference>
<protein>
    <recommendedName>
        <fullName evidence="4">RING-type domain-containing protein</fullName>
    </recommendedName>
</protein>
<evidence type="ECO:0000313" key="5">
    <source>
        <dbReference type="EMBL" id="EWC43534.1"/>
    </source>
</evidence>
<evidence type="ECO:0000259" key="4">
    <source>
        <dbReference type="PROSITE" id="PS50089"/>
    </source>
</evidence>
<gene>
    <name evidence="5" type="ORF">DRE_01421</name>
</gene>
<sequence>MSATSFNFSVIIIPSTLYSDPSNPGFQTLNKSLSFALEISSPQDFTTLHSQDSSRGSTYNGLLYVPDLDPDDPCDNPAIVPRNATRRENLPMDDLKLIAYAPLTTPHCCRQYMSSANNDYVSAFIFYGVASNYSNGTNPLRNEAFDVDYPVYYLDGSIGQPLMGKLSEYSGNMSELYNQASLEAAGYDLRDFARIYAVISTRGSNPMPGLWLFLLVVVAVLLFIIGASSLLMHLCQFHYRRSLRRRIANGEVDLEGLGIGRITVPREFLVKFPTYTYTAEESTAEGPRTPAVAAGPPRMEGSVEPKTPSKAAGSTNTSTSTNMNMNTSTSTSTNTNASASEAAGRAHLGRYSQTGCPICLEDFVREETRVRELPCGHVFHPECIDPYLETQSSLAAVATGAGAQSDVFVGGDGGATWVERAGDGGERGDAVSVAVEAIEAAGA</sequence>
<keyword evidence="3" id="KW-1133">Transmembrane helix</keyword>
<keyword evidence="6" id="KW-1185">Reference proteome</keyword>
<dbReference type="EMBL" id="KI966457">
    <property type="protein sequence ID" value="EWC43534.1"/>
    <property type="molecule type" value="Genomic_DNA"/>
</dbReference>
<dbReference type="SMART" id="SM00184">
    <property type="entry name" value="RING"/>
    <property type="match status" value="1"/>
</dbReference>
<dbReference type="HOGENOM" id="CLU_027981_0_1_1"/>
<accession>W7HKJ8</accession>
<dbReference type="GO" id="GO:0008270">
    <property type="term" value="F:zinc ion binding"/>
    <property type="evidence" value="ECO:0007669"/>
    <property type="project" value="UniProtKB-KW"/>
</dbReference>
<dbReference type="InterPro" id="IPR013083">
    <property type="entry name" value="Znf_RING/FYVE/PHD"/>
</dbReference>
<feature type="domain" description="RING-type" evidence="4">
    <location>
        <begin position="356"/>
        <end position="384"/>
    </location>
</feature>
<dbReference type="PANTHER" id="PTHR22765">
    <property type="entry name" value="RING FINGER AND PROTEASE ASSOCIATED DOMAIN-CONTAINING"/>
    <property type="match status" value="1"/>
</dbReference>
<dbReference type="CDD" id="cd16454">
    <property type="entry name" value="RING-H2_PA-TM-RING"/>
    <property type="match status" value="1"/>
</dbReference>
<dbReference type="InterPro" id="IPR051826">
    <property type="entry name" value="E3_ubiquitin-ligase_domain"/>
</dbReference>
<dbReference type="AlphaFoldDB" id="W7HKJ8"/>
<keyword evidence="3" id="KW-0812">Transmembrane</keyword>
<dbReference type="GO" id="GO:0005737">
    <property type="term" value="C:cytoplasm"/>
    <property type="evidence" value="ECO:0007669"/>
    <property type="project" value="TreeGrafter"/>
</dbReference>
<feature type="transmembrane region" description="Helical" evidence="3">
    <location>
        <begin position="210"/>
        <end position="235"/>
    </location>
</feature>
<dbReference type="Proteomes" id="UP000024837">
    <property type="component" value="Unassembled WGS sequence"/>
</dbReference>
<reference evidence="5 6" key="1">
    <citation type="submission" date="2013-05" db="EMBL/GenBank/DDBJ databases">
        <title>Drechslerella stenobrocha genome reveals carnivorous origination and mechanical trapping mechanism of predatory fungi.</title>
        <authorList>
            <person name="Liu X."/>
            <person name="Zhang W."/>
            <person name="Liu K."/>
        </authorList>
    </citation>
    <scope>NUCLEOTIDE SEQUENCE [LARGE SCALE GENOMIC DNA]</scope>
    <source>
        <strain evidence="5 6">248</strain>
    </source>
</reference>
<dbReference type="InterPro" id="IPR001841">
    <property type="entry name" value="Znf_RING"/>
</dbReference>
<evidence type="ECO:0000256" key="2">
    <source>
        <dbReference type="SAM" id="MobiDB-lite"/>
    </source>
</evidence>
<keyword evidence="1" id="KW-0863">Zinc-finger</keyword>
<evidence type="ECO:0000256" key="3">
    <source>
        <dbReference type="SAM" id="Phobius"/>
    </source>
</evidence>
<dbReference type="Gene3D" id="3.30.40.10">
    <property type="entry name" value="Zinc/RING finger domain, C3HC4 (zinc finger)"/>
    <property type="match status" value="1"/>
</dbReference>
<dbReference type="PANTHER" id="PTHR22765:SF416">
    <property type="entry name" value="E3 UBIQUITIN-PROTEIN LIGASE GODZILLA"/>
    <property type="match status" value="1"/>
</dbReference>
<organism evidence="5 6">
    <name type="scientific">Drechslerella stenobrocha 248</name>
    <dbReference type="NCBI Taxonomy" id="1043628"/>
    <lineage>
        <taxon>Eukaryota</taxon>
        <taxon>Fungi</taxon>
        <taxon>Dikarya</taxon>
        <taxon>Ascomycota</taxon>
        <taxon>Pezizomycotina</taxon>
        <taxon>Orbiliomycetes</taxon>
        <taxon>Orbiliales</taxon>
        <taxon>Orbiliaceae</taxon>
        <taxon>Drechslerella</taxon>
    </lineage>
</organism>
<dbReference type="GO" id="GO:0006511">
    <property type="term" value="P:ubiquitin-dependent protein catabolic process"/>
    <property type="evidence" value="ECO:0007669"/>
    <property type="project" value="TreeGrafter"/>
</dbReference>
<keyword evidence="1" id="KW-0862">Zinc</keyword>